<evidence type="ECO:0000313" key="1">
    <source>
        <dbReference type="EMBL" id="ODQ80893.1"/>
    </source>
</evidence>
<feature type="non-terminal residue" evidence="1">
    <location>
        <position position="64"/>
    </location>
</feature>
<name>A0A1E3QT51_9ASCO</name>
<evidence type="ECO:0000313" key="2">
    <source>
        <dbReference type="Proteomes" id="UP000094336"/>
    </source>
</evidence>
<dbReference type="GeneID" id="30146029"/>
<accession>A0A1E3QT51</accession>
<dbReference type="RefSeq" id="XP_018986221.1">
    <property type="nucleotide sequence ID" value="XM_019128176.1"/>
</dbReference>
<reference evidence="2" key="1">
    <citation type="submission" date="2016-05" db="EMBL/GenBank/DDBJ databases">
        <title>Comparative genomics of biotechnologically important yeasts.</title>
        <authorList>
            <consortium name="DOE Joint Genome Institute"/>
            <person name="Riley R."/>
            <person name="Haridas S."/>
            <person name="Wolfe K.H."/>
            <person name="Lopes M.R."/>
            <person name="Hittinger C.T."/>
            <person name="Goker M."/>
            <person name="Salamov A."/>
            <person name="Wisecaver J."/>
            <person name="Long T.M."/>
            <person name="Aerts A.L."/>
            <person name="Barry K."/>
            <person name="Choi C."/>
            <person name="Clum A."/>
            <person name="Coughlan A.Y."/>
            <person name="Deshpande S."/>
            <person name="Douglass A.P."/>
            <person name="Hanson S.J."/>
            <person name="Klenk H.-P."/>
            <person name="Labutti K."/>
            <person name="Lapidus A."/>
            <person name="Lindquist E."/>
            <person name="Lipzen A."/>
            <person name="Meier-Kolthoff J.P."/>
            <person name="Ohm R.A."/>
            <person name="Otillar R.P."/>
            <person name="Pangilinan J."/>
            <person name="Peng Y."/>
            <person name="Rokas A."/>
            <person name="Rosa C.A."/>
            <person name="Scheuner C."/>
            <person name="Sibirny A.A."/>
            <person name="Slot J.C."/>
            <person name="Stielow J.B."/>
            <person name="Sun H."/>
            <person name="Kurtzman C.P."/>
            <person name="Blackwell M."/>
            <person name="Grigoriev I.V."/>
            <person name="Jeffries T.W."/>
        </authorList>
    </citation>
    <scope>NUCLEOTIDE SEQUENCE [LARGE SCALE GENOMIC DNA]</scope>
    <source>
        <strain evidence="2">NRRL Y-12698</strain>
    </source>
</reference>
<dbReference type="AlphaFoldDB" id="A0A1E3QT51"/>
<dbReference type="Proteomes" id="UP000094336">
    <property type="component" value="Unassembled WGS sequence"/>
</dbReference>
<keyword evidence="2" id="KW-1185">Reference proteome</keyword>
<proteinExistence type="predicted"/>
<dbReference type="EMBL" id="KV454428">
    <property type="protein sequence ID" value="ODQ80893.1"/>
    <property type="molecule type" value="Genomic_DNA"/>
</dbReference>
<protein>
    <submittedName>
        <fullName evidence="1">Uncharacterized protein</fullName>
    </submittedName>
</protein>
<gene>
    <name evidence="1" type="ORF">BABINDRAFT_160341</name>
</gene>
<sequence>MGEVMGGYYHLLSWKLKEIPKVDEISQKTRSIQNNGLSNMPYARVKRGDRANLAKSGAISANTL</sequence>
<organism evidence="1 2">
    <name type="scientific">Babjeviella inositovora NRRL Y-12698</name>
    <dbReference type="NCBI Taxonomy" id="984486"/>
    <lineage>
        <taxon>Eukaryota</taxon>
        <taxon>Fungi</taxon>
        <taxon>Dikarya</taxon>
        <taxon>Ascomycota</taxon>
        <taxon>Saccharomycotina</taxon>
        <taxon>Pichiomycetes</taxon>
        <taxon>Serinales incertae sedis</taxon>
        <taxon>Babjeviella</taxon>
    </lineage>
</organism>